<reference evidence="1 3" key="1">
    <citation type="submission" date="2018-10" db="EMBL/GenBank/DDBJ databases">
        <authorList>
            <person name="Li J."/>
        </authorList>
    </citation>
    <scope>NUCLEOTIDE SEQUENCE [LARGE SCALE GENOMIC DNA]</scope>
    <source>
        <strain evidence="1 3">ZD1-4</strain>
    </source>
</reference>
<accession>A0A3L7ITI4</accession>
<sequence length="779" mass="81700">MVGTAAQTRSRGSHPNAWSKLIMVLVVACGLITAFQPPEPASAAVASDFNPGNIISDATFYDSGTMSVGQIQTFLNSKVPNCKAGYTCLKDYSQATTSQPSQAAGCSPLSGQNNLSAAAIIYWVSIACGINPQVLIVLLEKEQSLVSATSPGAGSYRSATGFACPDTAQCDARYYGYFNQVYNAALQFKRYQYYPTYFNHRAGRVNNVQWHPTAACGSAPLYIENQATAGLYNYTPYRPNDAALNNLYGTGDGCSAYGNRNFWRMFTDWFGSAQNGGYFLRTDSNPDLYLVSGTTKYRVPSMEVFNTLSALGPYRVVSSAYLNGYATASKPASTTIRNPLNGDVYGVENGQKHRFSSCELLVAYGSSCGAAIDLTSEQLGRIGTGADVSAYFLVAGSPTVYWLSGNVRHPIHSWDAVLTLNGGAVPYLTSISASAASKLALGKTLLEPLSLVKSAGDARVFIVDGLDRLIPVPSFAIPAEIGKSRYAVVPDAIFAGYQRGTQDLSLAVRCDNAVFMMSQGTLRAAPSAATAGIPVADVSSDFCSRVPQGARADGPAVFIQPAGSPNVYVLRGGKASKIESWTAAIAINGGATPQVIAISAANVASMPSGPSILSPASLVRTADNPTVFLIDGFDKRVPVGSFVTTAELGIENWSQTDAASMSGYVQAGESLSRQLICGGTAYFAAGGRLYPLSAPGVTGLRSTMVADLTCAQLTLADSGPLSSVFVKAAESATVYHVIGGTKRAVTSWEQLLSLNGGSAPSILTAGPQGLADIANGRPY</sequence>
<protein>
    <recommendedName>
        <fullName evidence="4">Hemagglutinin</fullName>
    </recommendedName>
</protein>
<gene>
    <name evidence="2" type="ORF">D9V28_10955</name>
    <name evidence="1" type="ORF">D9V28_14445</name>
</gene>
<evidence type="ECO:0000313" key="1">
    <source>
        <dbReference type="EMBL" id="RLQ81537.1"/>
    </source>
</evidence>
<dbReference type="AlphaFoldDB" id="A0A3L7ITI4"/>
<comment type="caution">
    <text evidence="1">The sequence shown here is derived from an EMBL/GenBank/DDBJ whole genome shotgun (WGS) entry which is preliminary data.</text>
</comment>
<organism evidence="1 3">
    <name type="scientific">Mycetocola zhadangensis</name>
    <dbReference type="NCBI Taxonomy" id="1164595"/>
    <lineage>
        <taxon>Bacteria</taxon>
        <taxon>Bacillati</taxon>
        <taxon>Actinomycetota</taxon>
        <taxon>Actinomycetes</taxon>
        <taxon>Micrococcales</taxon>
        <taxon>Microbacteriaceae</taxon>
        <taxon>Mycetocola</taxon>
    </lineage>
</organism>
<proteinExistence type="predicted"/>
<name>A0A3L7ITI4_9MICO</name>
<evidence type="ECO:0008006" key="4">
    <source>
        <dbReference type="Google" id="ProtNLM"/>
    </source>
</evidence>
<evidence type="ECO:0000313" key="2">
    <source>
        <dbReference type="EMBL" id="RLQ82491.1"/>
    </source>
</evidence>
<dbReference type="EMBL" id="RCWJ01000004">
    <property type="protein sequence ID" value="RLQ81537.1"/>
    <property type="molecule type" value="Genomic_DNA"/>
</dbReference>
<keyword evidence="3" id="KW-1185">Reference proteome</keyword>
<evidence type="ECO:0000313" key="3">
    <source>
        <dbReference type="Proteomes" id="UP000282460"/>
    </source>
</evidence>
<dbReference type="Proteomes" id="UP000282460">
    <property type="component" value="Unassembled WGS sequence"/>
</dbReference>
<dbReference type="EMBL" id="RCWJ01000003">
    <property type="protein sequence ID" value="RLQ82491.1"/>
    <property type="molecule type" value="Genomic_DNA"/>
</dbReference>